<reference evidence="3" key="1">
    <citation type="submission" date="2024-02" db="UniProtKB">
        <authorList>
            <consortium name="WormBaseParasite"/>
        </authorList>
    </citation>
    <scope>IDENTIFICATION</scope>
</reference>
<dbReference type="InterPro" id="IPR043155">
    <property type="entry name" value="VPS33_dom3b"/>
</dbReference>
<dbReference type="GO" id="GO:0016192">
    <property type="term" value="P:vesicle-mediated transport"/>
    <property type="evidence" value="ECO:0007669"/>
    <property type="project" value="InterPro"/>
</dbReference>
<dbReference type="Gene3D" id="3.40.50.2060">
    <property type="match status" value="1"/>
</dbReference>
<dbReference type="WBParaSite" id="MBELARI_LOCUS5173">
    <property type="protein sequence ID" value="MBELARI_LOCUS5173"/>
    <property type="gene ID" value="MBELARI_LOCUS5173"/>
</dbReference>
<comment type="similarity">
    <text evidence="1">Belongs to the STXBP/unc-18/SEC1 family.</text>
</comment>
<keyword evidence="2" id="KW-1185">Reference proteome</keyword>
<dbReference type="InterPro" id="IPR036045">
    <property type="entry name" value="Sec1-like_sf"/>
</dbReference>
<organism evidence="2 3">
    <name type="scientific">Mesorhabditis belari</name>
    <dbReference type="NCBI Taxonomy" id="2138241"/>
    <lineage>
        <taxon>Eukaryota</taxon>
        <taxon>Metazoa</taxon>
        <taxon>Ecdysozoa</taxon>
        <taxon>Nematoda</taxon>
        <taxon>Chromadorea</taxon>
        <taxon>Rhabditida</taxon>
        <taxon>Rhabditina</taxon>
        <taxon>Rhabditomorpha</taxon>
        <taxon>Rhabditoidea</taxon>
        <taxon>Rhabditidae</taxon>
        <taxon>Mesorhabditinae</taxon>
        <taxon>Mesorhabditis</taxon>
    </lineage>
</organism>
<dbReference type="InterPro" id="IPR001619">
    <property type="entry name" value="Sec1-like"/>
</dbReference>
<dbReference type="SUPFAM" id="SSF56815">
    <property type="entry name" value="Sec1/munc18-like (SM) proteins"/>
    <property type="match status" value="1"/>
</dbReference>
<dbReference type="Gene3D" id="1.25.40.850">
    <property type="match status" value="1"/>
</dbReference>
<dbReference type="PANTHER" id="PTHR11679">
    <property type="entry name" value="VESICLE PROTEIN SORTING-ASSOCIATED"/>
    <property type="match status" value="1"/>
</dbReference>
<name>A0AAF3J9L6_9BILA</name>
<dbReference type="Pfam" id="PF00995">
    <property type="entry name" value="Sec1"/>
    <property type="match status" value="1"/>
</dbReference>
<protein>
    <submittedName>
        <fullName evidence="3">Vacuolar protein sorting-associated protein 33B</fullName>
    </submittedName>
</protein>
<proteinExistence type="inferred from homology"/>
<evidence type="ECO:0000313" key="2">
    <source>
        <dbReference type="Proteomes" id="UP000887575"/>
    </source>
</evidence>
<dbReference type="InterPro" id="IPR043127">
    <property type="entry name" value="Sec-1-like_dom3a"/>
</dbReference>
<sequence length="613" mass="68532">MENFIDQPLGLVSEMTRREFVHILETISGTKDLVVDRTLLRAFDRIANMSLLKQHGVAGVIPLRTDGPILTTSEAQKRIYLVRSSLQMAKTLCSLIRSEPNLSCAVIWVDRMLASCSKEFELHGVSGLVEEYDWSLSLVTIESDLFSLEIPLHLSTSSTGDIFTAANSLWQFQSLYGQIPTVYGIGERSDEVWRVLRRLYVEKGEPRASPDQPVSHLFVLDRALDNASVFLTALTYESMLHDTFGISCGKVTFSGDVEERLKRTTGENGINEVENKTSKSKPVLLDNNDAVFSAVRNSHMTAVFPFLSSKAKEIQNNYGKGTSFDQVSDMKLFVSNELKSLKLQHRQLETHICACEVVLERTAMVNASERLEIEQAIIANTADLNTVFEYAENCMLMDHSPWQILLLICLASMMNNGLPGKLLNSFKESFISSYGIAFLSVLNTLSKKKLLMTRSILSSSTSLPNVIGVQPHEGNSTLPFIVKRLSLVPAATEFVNDFKNPQKMNYVFSGAYTPVMCQVVADVMMQGFNITDLKKTFNGKVFVEENSFVPAERRPDSRMRKAIMVFFCGGVTYAEIAALRLLAQLNSFRIIIVATNIIHRETYIKCLGDVSQL</sequence>
<dbReference type="Proteomes" id="UP000887575">
    <property type="component" value="Unassembled WGS sequence"/>
</dbReference>
<evidence type="ECO:0000313" key="3">
    <source>
        <dbReference type="WBParaSite" id="MBELARI_LOCUS5173"/>
    </source>
</evidence>
<dbReference type="Gene3D" id="3.40.50.1910">
    <property type="match status" value="1"/>
</dbReference>
<accession>A0AAF3J9L6</accession>
<dbReference type="InterPro" id="IPR027482">
    <property type="entry name" value="Sec1-like_dom2"/>
</dbReference>
<dbReference type="AlphaFoldDB" id="A0AAF3J9L6"/>
<dbReference type="InterPro" id="IPR043154">
    <property type="entry name" value="Sec-1-like_dom1"/>
</dbReference>
<dbReference type="Gene3D" id="3.90.830.10">
    <property type="entry name" value="Syntaxin Binding Protein 1, Chain A, domain 2"/>
    <property type="match status" value="1"/>
</dbReference>
<evidence type="ECO:0000256" key="1">
    <source>
        <dbReference type="ARBA" id="ARBA00009884"/>
    </source>
</evidence>